<keyword evidence="1" id="KW-1133">Transmembrane helix</keyword>
<keyword evidence="3" id="KW-1185">Reference proteome</keyword>
<keyword evidence="1" id="KW-0812">Transmembrane</keyword>
<dbReference type="AlphaFoldDB" id="N8RU38"/>
<keyword evidence="1" id="KW-0472">Membrane</keyword>
<evidence type="ECO:0000313" key="2">
    <source>
        <dbReference type="EMBL" id="ENU37627.1"/>
    </source>
</evidence>
<dbReference type="HOGENOM" id="CLU_2462087_0_0_6"/>
<feature type="transmembrane region" description="Helical" evidence="1">
    <location>
        <begin position="47"/>
        <end position="69"/>
    </location>
</feature>
<reference evidence="2 3" key="1">
    <citation type="submission" date="2013-02" db="EMBL/GenBank/DDBJ databases">
        <title>The Genome Sequence of Acinetobacter parvus CIP 108168.</title>
        <authorList>
            <consortium name="The Broad Institute Genome Sequencing Platform"/>
            <consortium name="The Broad Institute Genome Sequencing Center for Infectious Disease"/>
            <person name="Cerqueira G."/>
            <person name="Feldgarden M."/>
            <person name="Courvalin P."/>
            <person name="Perichon B."/>
            <person name="Grillot-Courvalin C."/>
            <person name="Clermont D."/>
            <person name="Rocha E."/>
            <person name="Yoon E.-J."/>
            <person name="Nemec A."/>
            <person name="Walker B."/>
            <person name="Young S.K."/>
            <person name="Zeng Q."/>
            <person name="Gargeya S."/>
            <person name="Fitzgerald M."/>
            <person name="Haas B."/>
            <person name="Abouelleil A."/>
            <person name="Alvarado L."/>
            <person name="Arachchi H.M."/>
            <person name="Berlin A.M."/>
            <person name="Chapman S.B."/>
            <person name="Dewar J."/>
            <person name="Goldberg J."/>
            <person name="Griggs A."/>
            <person name="Gujja S."/>
            <person name="Hansen M."/>
            <person name="Howarth C."/>
            <person name="Imamovic A."/>
            <person name="Larimer J."/>
            <person name="McCowan C."/>
            <person name="Murphy C."/>
            <person name="Neiman D."/>
            <person name="Pearson M."/>
            <person name="Priest M."/>
            <person name="Roberts A."/>
            <person name="Saif S."/>
            <person name="Shea T."/>
            <person name="Sisk P."/>
            <person name="Sykes S."/>
            <person name="Wortman J."/>
            <person name="Nusbaum C."/>
            <person name="Birren B."/>
        </authorList>
    </citation>
    <scope>NUCLEOTIDE SEQUENCE [LARGE SCALE GENOMIC DNA]</scope>
    <source>
        <strain evidence="2 3">CIP 108168</strain>
    </source>
</reference>
<organism evidence="2 3">
    <name type="scientific">Acinetobacter parvus DSM 16617 = CIP 108168</name>
    <dbReference type="NCBI Taxonomy" id="981333"/>
    <lineage>
        <taxon>Bacteria</taxon>
        <taxon>Pseudomonadati</taxon>
        <taxon>Pseudomonadota</taxon>
        <taxon>Gammaproteobacteria</taxon>
        <taxon>Moraxellales</taxon>
        <taxon>Moraxellaceae</taxon>
        <taxon>Acinetobacter</taxon>
    </lineage>
</organism>
<proteinExistence type="predicted"/>
<evidence type="ECO:0000256" key="1">
    <source>
        <dbReference type="SAM" id="Phobius"/>
    </source>
</evidence>
<protein>
    <submittedName>
        <fullName evidence="2">Uncharacterized protein</fullName>
    </submittedName>
</protein>
<feature type="transmembrane region" description="Helical" evidence="1">
    <location>
        <begin position="20"/>
        <end position="41"/>
    </location>
</feature>
<sequence>MQEYRDETEQTKKPTWLDYVAEGCGELIVQLTLLGICFLIGNVYFAYVAFGVGALFLILPFAMLVYFIAKKYVKKQRLNYQKAQQNEK</sequence>
<accession>N8RU38</accession>
<comment type="caution">
    <text evidence="2">The sequence shown here is derived from an EMBL/GenBank/DDBJ whole genome shotgun (WGS) entry which is preliminary data.</text>
</comment>
<dbReference type="PATRIC" id="fig|981333.9.peg.198"/>
<evidence type="ECO:0000313" key="3">
    <source>
        <dbReference type="Proteomes" id="UP000023776"/>
    </source>
</evidence>
<dbReference type="RefSeq" id="WP_004680584.1">
    <property type="nucleotide sequence ID" value="NZ_AIEB01000023.1"/>
</dbReference>
<dbReference type="Proteomes" id="UP000023776">
    <property type="component" value="Unassembled WGS sequence"/>
</dbReference>
<name>N8RU38_9GAMM</name>
<gene>
    <name evidence="2" type="ORF">F988_00205</name>
</gene>
<dbReference type="GeneID" id="99691536"/>
<dbReference type="EMBL" id="APOM01000005">
    <property type="protein sequence ID" value="ENU37627.1"/>
    <property type="molecule type" value="Genomic_DNA"/>
</dbReference>